<dbReference type="InterPro" id="IPR014710">
    <property type="entry name" value="RmlC-like_jellyroll"/>
</dbReference>
<protein>
    <submittedName>
        <fullName evidence="2">Cupin domain-containing protein</fullName>
    </submittedName>
</protein>
<dbReference type="SUPFAM" id="SSF51182">
    <property type="entry name" value="RmlC-like cupins"/>
    <property type="match status" value="1"/>
</dbReference>
<dbReference type="Gene3D" id="2.60.120.10">
    <property type="entry name" value="Jelly Rolls"/>
    <property type="match status" value="1"/>
</dbReference>
<dbReference type="Gene3D" id="2.20.70.150">
    <property type="match status" value="1"/>
</dbReference>
<dbReference type="PANTHER" id="PTHR36156">
    <property type="entry name" value="SLR2101 PROTEIN"/>
    <property type="match status" value="1"/>
</dbReference>
<accession>A0A844ZHC9</accession>
<keyword evidence="3" id="KW-1185">Reference proteome</keyword>
<sequence length="187" mass="20538">MSEQPVRRIVTGHDAEGRAVFLEDGPVPRVQQIGGEHGPLFFEVWNTRATPAPIDRASGEPEESGIQLTPPKNGTRIRVLDIPPDGDRLDYVTTEEAQAHFAEVGAGDASSHSSRGSRHAHMHRTETIDYGIVLEGELVLILDEGETICRPGDIIIQRGTNHGWANRSDRNCRIAFILIDGTFKEGL</sequence>
<reference evidence="2 3" key="1">
    <citation type="submission" date="2019-12" db="EMBL/GenBank/DDBJ databases">
        <title>Genomic-based taxomic classification of the family Erythrobacteraceae.</title>
        <authorList>
            <person name="Xu L."/>
        </authorList>
    </citation>
    <scope>NUCLEOTIDE SEQUENCE [LARGE SCALE GENOMIC DNA]</scope>
    <source>
        <strain evidence="2 3">JCM 16339</strain>
    </source>
</reference>
<comment type="caution">
    <text evidence="2">The sequence shown here is derived from an EMBL/GenBank/DDBJ whole genome shotgun (WGS) entry which is preliminary data.</text>
</comment>
<evidence type="ECO:0000259" key="1">
    <source>
        <dbReference type="Pfam" id="PF07883"/>
    </source>
</evidence>
<dbReference type="EMBL" id="WTYY01000001">
    <property type="protein sequence ID" value="MXO87245.1"/>
    <property type="molecule type" value="Genomic_DNA"/>
</dbReference>
<dbReference type="RefSeq" id="WP_160589208.1">
    <property type="nucleotide sequence ID" value="NZ_BAAAFP010000002.1"/>
</dbReference>
<dbReference type="InterPro" id="IPR047142">
    <property type="entry name" value="OryJ/VirC-like"/>
</dbReference>
<evidence type="ECO:0000313" key="2">
    <source>
        <dbReference type="EMBL" id="MXO87245.1"/>
    </source>
</evidence>
<dbReference type="PANTHER" id="PTHR36156:SF2">
    <property type="entry name" value="CUPIN TYPE-2 DOMAIN-CONTAINING PROTEIN"/>
    <property type="match status" value="1"/>
</dbReference>
<feature type="domain" description="Cupin type-2" evidence="1">
    <location>
        <begin position="117"/>
        <end position="176"/>
    </location>
</feature>
<gene>
    <name evidence="2" type="ORF">GRI32_00650</name>
</gene>
<dbReference type="Proteomes" id="UP000435243">
    <property type="component" value="Unassembled WGS sequence"/>
</dbReference>
<dbReference type="InterPro" id="IPR011051">
    <property type="entry name" value="RmlC_Cupin_sf"/>
</dbReference>
<dbReference type="OrthoDB" id="5290459at2"/>
<name>A0A844ZHC9_9SPHN</name>
<proteinExistence type="predicted"/>
<dbReference type="AlphaFoldDB" id="A0A844ZHC9"/>
<evidence type="ECO:0000313" key="3">
    <source>
        <dbReference type="Proteomes" id="UP000435243"/>
    </source>
</evidence>
<dbReference type="Pfam" id="PF07883">
    <property type="entry name" value="Cupin_2"/>
    <property type="match status" value="1"/>
</dbReference>
<organism evidence="2 3">
    <name type="scientific">Alteraurantiacibacter aestuarii</name>
    <dbReference type="NCBI Taxonomy" id="650004"/>
    <lineage>
        <taxon>Bacteria</taxon>
        <taxon>Pseudomonadati</taxon>
        <taxon>Pseudomonadota</taxon>
        <taxon>Alphaproteobacteria</taxon>
        <taxon>Sphingomonadales</taxon>
        <taxon>Erythrobacteraceae</taxon>
        <taxon>Alteraurantiacibacter</taxon>
    </lineage>
</organism>
<dbReference type="InterPro" id="IPR013096">
    <property type="entry name" value="Cupin_2"/>
</dbReference>
<dbReference type="CDD" id="cd02231">
    <property type="entry name" value="cupin_BLL6423-like"/>
    <property type="match status" value="1"/>
</dbReference>